<organism evidence="3 4">
    <name type="scientific">Paradevosia tibetensis</name>
    <dbReference type="NCBI Taxonomy" id="1447062"/>
    <lineage>
        <taxon>Bacteria</taxon>
        <taxon>Pseudomonadati</taxon>
        <taxon>Pseudomonadota</taxon>
        <taxon>Alphaproteobacteria</taxon>
        <taxon>Hyphomicrobiales</taxon>
        <taxon>Devosiaceae</taxon>
        <taxon>Paradevosia</taxon>
    </lineage>
</organism>
<dbReference type="OrthoDB" id="9802771at2"/>
<evidence type="ECO:0000313" key="3">
    <source>
        <dbReference type="EMBL" id="QEE19593.1"/>
    </source>
</evidence>
<dbReference type="Gene3D" id="3.90.760.10">
    <property type="entry name" value="Flavocytochrome c sulphide dehydrogenase, flavin-binding domain"/>
    <property type="match status" value="1"/>
</dbReference>
<evidence type="ECO:0000313" key="4">
    <source>
        <dbReference type="Proteomes" id="UP000321062"/>
    </source>
</evidence>
<dbReference type="RefSeq" id="WP_147655294.1">
    <property type="nucleotide sequence ID" value="NZ_BMFM01000001.1"/>
</dbReference>
<dbReference type="AlphaFoldDB" id="A0A5B9DKC4"/>
<dbReference type="InterPro" id="IPR016156">
    <property type="entry name" value="FAD/NAD-linked_Rdtase_dimer_sf"/>
</dbReference>
<dbReference type="InterPro" id="IPR015323">
    <property type="entry name" value="FlavoCytC_S_DH_flav-bd"/>
</dbReference>
<dbReference type="InterPro" id="IPR006311">
    <property type="entry name" value="TAT_signal"/>
</dbReference>
<dbReference type="SUPFAM" id="SSF55424">
    <property type="entry name" value="FAD/NAD-linked reductases, dimerisation (C-terminal) domain"/>
    <property type="match status" value="1"/>
</dbReference>
<evidence type="ECO:0000256" key="1">
    <source>
        <dbReference type="ARBA" id="ARBA00022630"/>
    </source>
</evidence>
<dbReference type="PANTHER" id="PTHR43755:SF1">
    <property type="entry name" value="FAD-DEPENDENT PYRIDINE NUCLEOTIDE-DISULPHIDE OXIDOREDUCTASE"/>
    <property type="match status" value="1"/>
</dbReference>
<dbReference type="KEGG" id="yti:FNA67_05125"/>
<dbReference type="PANTHER" id="PTHR43755">
    <property type="match status" value="1"/>
</dbReference>
<dbReference type="Pfam" id="PF21706">
    <property type="entry name" value="FCSD_central"/>
    <property type="match status" value="1"/>
</dbReference>
<dbReference type="InterPro" id="IPR037092">
    <property type="entry name" value="FlavoCytC_S_DH_flav-bd_sf"/>
</dbReference>
<dbReference type="Pfam" id="PF07992">
    <property type="entry name" value="Pyr_redox_2"/>
    <property type="match status" value="1"/>
</dbReference>
<dbReference type="EMBL" id="CP041690">
    <property type="protein sequence ID" value="QEE19593.1"/>
    <property type="molecule type" value="Genomic_DNA"/>
</dbReference>
<gene>
    <name evidence="3" type="ORF">FNA67_05125</name>
</gene>
<dbReference type="Gene3D" id="3.50.50.60">
    <property type="entry name" value="FAD/NAD(P)-binding domain"/>
    <property type="match status" value="2"/>
</dbReference>
<dbReference type="SUPFAM" id="SSF51905">
    <property type="entry name" value="FAD/NAD(P)-binding domain"/>
    <property type="match status" value="3"/>
</dbReference>
<dbReference type="Pfam" id="PF09242">
    <property type="entry name" value="FCSD-flav_bind"/>
    <property type="match status" value="1"/>
</dbReference>
<dbReference type="InterPro" id="IPR036188">
    <property type="entry name" value="FAD/NAD-bd_sf"/>
</dbReference>
<keyword evidence="2" id="KW-0274">FAD</keyword>
<reference evidence="3 4" key="1">
    <citation type="journal article" date="2015" name="Int. J. Syst. Evol. Microbiol.">
        <title>Youhaiella tibetensis gen. nov., sp. nov., isolated from subsurface sediment.</title>
        <authorList>
            <person name="Wang Y.X."/>
            <person name="Huang F.Q."/>
            <person name="Nogi Y."/>
            <person name="Pang S.J."/>
            <person name="Wang P.K."/>
            <person name="Lv J."/>
        </authorList>
    </citation>
    <scope>NUCLEOTIDE SEQUENCE [LARGE SCALE GENOMIC DNA]</scope>
    <source>
        <strain evidence="4">fig4</strain>
    </source>
</reference>
<dbReference type="InterPro" id="IPR023753">
    <property type="entry name" value="FAD/NAD-binding_dom"/>
</dbReference>
<dbReference type="GO" id="GO:0016491">
    <property type="term" value="F:oxidoreductase activity"/>
    <property type="evidence" value="ECO:0007669"/>
    <property type="project" value="InterPro"/>
</dbReference>
<dbReference type="GO" id="GO:0050660">
    <property type="term" value="F:flavin adenine dinucleotide binding"/>
    <property type="evidence" value="ECO:0007669"/>
    <property type="project" value="InterPro"/>
</dbReference>
<protein>
    <submittedName>
        <fullName evidence="3">FAD-dependent oxidoreductase</fullName>
    </submittedName>
</protein>
<dbReference type="Proteomes" id="UP000321062">
    <property type="component" value="Chromosome"/>
</dbReference>
<keyword evidence="1" id="KW-0285">Flavoprotein</keyword>
<proteinExistence type="predicted"/>
<dbReference type="PROSITE" id="PS51318">
    <property type="entry name" value="TAT"/>
    <property type="match status" value="1"/>
</dbReference>
<dbReference type="InterPro" id="IPR052541">
    <property type="entry name" value="SQRD"/>
</dbReference>
<name>A0A5B9DKC4_9HYPH</name>
<dbReference type="FunFam" id="3.50.50.60:FF:000234">
    <property type="entry name" value="Flavocytochrome C sulfide dehydrogenase"/>
    <property type="match status" value="1"/>
</dbReference>
<accession>A0A5B9DKC4</accession>
<keyword evidence="4" id="KW-1185">Reference proteome</keyword>
<sequence>MSKLSRRTFVSGAGAALAAPFVLPHLASAAGNPKVVVIGGGFGGTSLARYLRRHNPDVAVTLVERDRTFSTCPFSNGVIGGLWQMEQITFGYDAVAAAGVEVIHDTASAIDATAKTVTLAGGDVLPYDYLVVSPGIQFVWDSIEGYGPGAAEIMPHAWQAGPQTMLLRQQIEAMDDGGLVIIGVPKTPFRCPPGPFERASLIANYLHQHKPKSKVVILDSNESFAKQPLFEEAWAKLYPGMVEWVPGSQSGVVMGVDTATMTVSTSFDDFNPAVANIIPAQRAGQIAIDAGLDEGKGFCPIDPVTFQSTVHKDIYVLGDATIAGAMPKSGFSANNQAKVCGAAILAAIAGKEVAPSKLINVCYSFATPDYAFEIADVFEVKDGSLALSFEDNRTTPLEASQDVHKREAEYAHSWYENITAEMFG</sequence>
<evidence type="ECO:0000256" key="2">
    <source>
        <dbReference type="ARBA" id="ARBA00022827"/>
    </source>
</evidence>
<dbReference type="InterPro" id="IPR049386">
    <property type="entry name" value="FCSD_central"/>
</dbReference>